<dbReference type="PANTHER" id="PTHR43787">
    <property type="entry name" value="FEMO COFACTOR BIOSYNTHESIS PROTEIN NIFB-RELATED"/>
    <property type="match status" value="1"/>
</dbReference>
<accession>A0ABX0R8L0</accession>
<keyword evidence="6" id="KW-0411">Iron-sulfur</keyword>
<dbReference type="InterPro" id="IPR013785">
    <property type="entry name" value="Aldolase_TIM"/>
</dbReference>
<dbReference type="InterPro" id="IPR007197">
    <property type="entry name" value="rSAM"/>
</dbReference>
<dbReference type="Pfam" id="PF13186">
    <property type="entry name" value="SPASM"/>
    <property type="match status" value="1"/>
</dbReference>
<proteinExistence type="predicted"/>
<keyword evidence="5" id="KW-0408">Iron</keyword>
<reference evidence="9 10" key="1">
    <citation type="journal article" date="2019" name="bioRxiv">
        <title>Bacteria contribute to plant secondary compound degradation in a generalist herbivore system.</title>
        <authorList>
            <person name="Francoeur C.B."/>
            <person name="Khadempour L."/>
            <person name="Moreira-Soto R.D."/>
            <person name="Gotting K."/>
            <person name="Book A.J."/>
            <person name="Pinto-Tomas A.A."/>
            <person name="Keefover-Ring K."/>
            <person name="Currie C.R."/>
        </authorList>
    </citation>
    <scope>NUCLEOTIDE SEQUENCE [LARGE SCALE GENOMIC DNA]</scope>
    <source>
        <strain evidence="9">Acro-835</strain>
    </source>
</reference>
<keyword evidence="3" id="KW-0949">S-adenosyl-L-methionine</keyword>
<evidence type="ECO:0000256" key="3">
    <source>
        <dbReference type="ARBA" id="ARBA00022691"/>
    </source>
</evidence>
<feature type="domain" description="4Fe4S-binding SPASM" evidence="8">
    <location>
        <begin position="209"/>
        <end position="273"/>
    </location>
</feature>
<evidence type="ECO:0000259" key="8">
    <source>
        <dbReference type="Pfam" id="PF13186"/>
    </source>
</evidence>
<evidence type="ECO:0000256" key="5">
    <source>
        <dbReference type="ARBA" id="ARBA00023004"/>
    </source>
</evidence>
<name>A0ABX0R8L0_9GAMM</name>
<keyword evidence="10" id="KW-1185">Reference proteome</keyword>
<dbReference type="EMBL" id="VWXF01000002">
    <property type="protein sequence ID" value="NIF21666.1"/>
    <property type="molecule type" value="Genomic_DNA"/>
</dbReference>
<dbReference type="Pfam" id="PF04055">
    <property type="entry name" value="Radical_SAM"/>
    <property type="match status" value="1"/>
</dbReference>
<comment type="caution">
    <text evidence="9">The sequence shown here is derived from an EMBL/GenBank/DDBJ whole genome shotgun (WGS) entry which is preliminary data.</text>
</comment>
<dbReference type="CDD" id="cd01335">
    <property type="entry name" value="Radical_SAM"/>
    <property type="match status" value="1"/>
</dbReference>
<dbReference type="CDD" id="cd21109">
    <property type="entry name" value="SPASM"/>
    <property type="match status" value="1"/>
</dbReference>
<dbReference type="Proteomes" id="UP001515683">
    <property type="component" value="Unassembled WGS sequence"/>
</dbReference>
<protein>
    <submittedName>
        <fullName evidence="9">Radical SAM protein</fullName>
    </submittedName>
</protein>
<keyword evidence="2" id="KW-0004">4Fe-4S</keyword>
<dbReference type="SUPFAM" id="SSF102114">
    <property type="entry name" value="Radical SAM enzymes"/>
    <property type="match status" value="1"/>
</dbReference>
<dbReference type="InterPro" id="IPR023885">
    <property type="entry name" value="4Fe4S-binding_SPASM_dom"/>
</dbReference>
<dbReference type="SFLD" id="SFLDS00029">
    <property type="entry name" value="Radical_SAM"/>
    <property type="match status" value="1"/>
</dbReference>
<evidence type="ECO:0000313" key="9">
    <source>
        <dbReference type="EMBL" id="NIF21666.1"/>
    </source>
</evidence>
<dbReference type="InterPro" id="IPR058240">
    <property type="entry name" value="rSAM_sf"/>
</dbReference>
<evidence type="ECO:0000313" key="10">
    <source>
        <dbReference type="Proteomes" id="UP001515683"/>
    </source>
</evidence>
<evidence type="ECO:0000256" key="4">
    <source>
        <dbReference type="ARBA" id="ARBA00022723"/>
    </source>
</evidence>
<organism evidence="9 10">
    <name type="scientific">Candidatus Pantoea multigeneris</name>
    <dbReference type="NCBI Taxonomy" id="2608357"/>
    <lineage>
        <taxon>Bacteria</taxon>
        <taxon>Pseudomonadati</taxon>
        <taxon>Pseudomonadota</taxon>
        <taxon>Gammaproteobacteria</taxon>
        <taxon>Enterobacterales</taxon>
        <taxon>Erwiniaceae</taxon>
        <taxon>Pantoea</taxon>
    </lineage>
</organism>
<keyword evidence="4" id="KW-0479">Metal-binding</keyword>
<evidence type="ECO:0000256" key="6">
    <source>
        <dbReference type="ARBA" id="ARBA00023014"/>
    </source>
</evidence>
<gene>
    <name evidence="9" type="ORF">F3J40_08670</name>
</gene>
<evidence type="ECO:0000256" key="1">
    <source>
        <dbReference type="ARBA" id="ARBA00001966"/>
    </source>
</evidence>
<dbReference type="Gene3D" id="3.20.20.70">
    <property type="entry name" value="Aldolase class I"/>
    <property type="match status" value="1"/>
</dbReference>
<sequence length="275" mass="31886">MKLPLILNPLYRILAQNTPETIKPTLRGWYNLLNKIVTYGFFNRDIFTAIDFEINSHCNLECSYCPTSFEGGRGTKYMDELMFRKVIDDLATINYSGRISPHFFGEPLLDERLPRLMAYAREKLPKCQIIIHTNGIRLSKTTYDECMAAGVTGFLVTQHTPKMPRNVQRLVEEKYAKHGTLKVRTLDNLTLFNRSGSVEPKKSRKLKRCFYISDEISVTHLGNVLCTNDFHETTSFGNVKEKSIIEIWRSNEFRKMRKDVMKGKFELEMCKSCIS</sequence>
<comment type="cofactor">
    <cofactor evidence="1">
        <name>[4Fe-4S] cluster</name>
        <dbReference type="ChEBI" id="CHEBI:49883"/>
    </cofactor>
</comment>
<evidence type="ECO:0000256" key="2">
    <source>
        <dbReference type="ARBA" id="ARBA00022485"/>
    </source>
</evidence>
<feature type="domain" description="Radical SAM core" evidence="7">
    <location>
        <begin position="56"/>
        <end position="167"/>
    </location>
</feature>
<dbReference type="PANTHER" id="PTHR43787:SF10">
    <property type="entry name" value="COFACTOR MODIFYING PROTEIN"/>
    <property type="match status" value="1"/>
</dbReference>
<evidence type="ECO:0000259" key="7">
    <source>
        <dbReference type="Pfam" id="PF04055"/>
    </source>
</evidence>
<dbReference type="RefSeq" id="WP_167013736.1">
    <property type="nucleotide sequence ID" value="NZ_VWXF01000002.1"/>
</dbReference>